<comment type="subcellular location">
    <subcellularLocation>
        <location evidence="1">Membrane</location>
        <topology evidence="1">Single-pass membrane protein</topology>
    </subcellularLocation>
</comment>
<accession>A0A0D1MDU7</accession>
<proteinExistence type="predicted"/>
<keyword evidence="4 5" id="KW-0472">Membrane</keyword>
<dbReference type="Proteomes" id="UP000033203">
    <property type="component" value="Unassembled WGS sequence"/>
</dbReference>
<feature type="transmembrane region" description="Helical" evidence="5">
    <location>
        <begin position="33"/>
        <end position="55"/>
    </location>
</feature>
<dbReference type="GO" id="GO:0030255">
    <property type="term" value="P:protein secretion by the type IV secretion system"/>
    <property type="evidence" value="ECO:0007669"/>
    <property type="project" value="InterPro"/>
</dbReference>
<evidence type="ECO:0000313" key="7">
    <source>
        <dbReference type="EMBL" id="KIU25956.1"/>
    </source>
</evidence>
<feature type="domain" description="Bacterial virulence protein VirB8" evidence="6">
    <location>
        <begin position="16"/>
        <end position="224"/>
    </location>
</feature>
<dbReference type="SUPFAM" id="SSF54427">
    <property type="entry name" value="NTF2-like"/>
    <property type="match status" value="1"/>
</dbReference>
<keyword evidence="3 5" id="KW-1133">Transmembrane helix</keyword>
<sequence>MPAVKAEKKDEYFQTSRTWEYDRFRAAAGREKLAWIIAAVAVVLAIVAVAAVAMLTPLKTVDPFVIRVDRSSGETQIVTALKGPQPRTYDEAVNRYFIAQYVRLREGWLNDAARENAYAVMLMSDQNEAQRYLNSVQSSNRNAPSNIYGDKGFVSISIRSISFLSQTVAQVRYSKIITYGQSAPIAQNWNAILTFKFTTAPEHEKDRNINPLGFQVVNYRSDPEA</sequence>
<dbReference type="GeneID" id="78486563"/>
<dbReference type="PIRSF" id="PIRSF003299">
    <property type="entry name" value="VirB8_PtlE"/>
    <property type="match status" value="1"/>
</dbReference>
<evidence type="ECO:0000256" key="3">
    <source>
        <dbReference type="ARBA" id="ARBA00022989"/>
    </source>
</evidence>
<dbReference type="RefSeq" id="WP_043061486.1">
    <property type="nucleotide sequence ID" value="NZ_QDFS01000019.1"/>
</dbReference>
<dbReference type="InterPro" id="IPR007430">
    <property type="entry name" value="VirB8"/>
</dbReference>
<evidence type="ECO:0000313" key="8">
    <source>
        <dbReference type="Proteomes" id="UP000033203"/>
    </source>
</evidence>
<dbReference type="Pfam" id="PF04335">
    <property type="entry name" value="VirB8"/>
    <property type="match status" value="1"/>
</dbReference>
<dbReference type="InterPro" id="IPR026264">
    <property type="entry name" value="VirB8/PtlE"/>
</dbReference>
<dbReference type="AlphaFoldDB" id="A0A0D1MDU7"/>
<dbReference type="OrthoDB" id="7366154at2"/>
<organism evidence="7 8">
    <name type="scientific">Sphingomonas melonis</name>
    <dbReference type="NCBI Taxonomy" id="152682"/>
    <lineage>
        <taxon>Bacteria</taxon>
        <taxon>Pseudomonadati</taxon>
        <taxon>Pseudomonadota</taxon>
        <taxon>Alphaproteobacteria</taxon>
        <taxon>Sphingomonadales</taxon>
        <taxon>Sphingomonadaceae</taxon>
        <taxon>Sphingomonas</taxon>
    </lineage>
</organism>
<name>A0A0D1MDU7_9SPHN</name>
<dbReference type="GO" id="GO:0016020">
    <property type="term" value="C:membrane"/>
    <property type="evidence" value="ECO:0007669"/>
    <property type="project" value="UniProtKB-SubCell"/>
</dbReference>
<dbReference type="CDD" id="cd16424">
    <property type="entry name" value="VirB8"/>
    <property type="match status" value="1"/>
</dbReference>
<comment type="caution">
    <text evidence="7">The sequence shown here is derived from an EMBL/GenBank/DDBJ whole genome shotgun (WGS) entry which is preliminary data.</text>
</comment>
<dbReference type="EMBL" id="JXTP01000092">
    <property type="protein sequence ID" value="KIU25956.1"/>
    <property type="molecule type" value="Genomic_DNA"/>
</dbReference>
<dbReference type="Gene3D" id="3.10.450.230">
    <property type="entry name" value="VirB8 protein"/>
    <property type="match status" value="1"/>
</dbReference>
<dbReference type="PATRIC" id="fig|1549858.7.peg.1550"/>
<protein>
    <submittedName>
        <fullName evidence="7">Conjugal transfer protein TraJ</fullName>
    </submittedName>
</protein>
<gene>
    <name evidence="7" type="ORF">SR41_17540</name>
</gene>
<keyword evidence="2 5" id="KW-0812">Transmembrane</keyword>
<evidence type="ECO:0000259" key="6">
    <source>
        <dbReference type="Pfam" id="PF04335"/>
    </source>
</evidence>
<evidence type="ECO:0000256" key="2">
    <source>
        <dbReference type="ARBA" id="ARBA00022692"/>
    </source>
</evidence>
<evidence type="ECO:0000256" key="1">
    <source>
        <dbReference type="ARBA" id="ARBA00004167"/>
    </source>
</evidence>
<evidence type="ECO:0000256" key="4">
    <source>
        <dbReference type="ARBA" id="ARBA00023136"/>
    </source>
</evidence>
<evidence type="ECO:0000256" key="5">
    <source>
        <dbReference type="SAM" id="Phobius"/>
    </source>
</evidence>
<reference evidence="7 8" key="1">
    <citation type="submission" date="2015-01" db="EMBL/GenBank/DDBJ databases">
        <title>Genome of Sphingomonas taxi strain 30a.</title>
        <authorList>
            <person name="Eevers N."/>
            <person name="Van Hamme J."/>
            <person name="Bottos E."/>
            <person name="Weyens N."/>
            <person name="Vangronsveld J."/>
        </authorList>
    </citation>
    <scope>NUCLEOTIDE SEQUENCE [LARGE SCALE GENOMIC DNA]</scope>
    <source>
        <strain evidence="7 8">30a</strain>
    </source>
</reference>
<dbReference type="InterPro" id="IPR032710">
    <property type="entry name" value="NTF2-like_dom_sf"/>
</dbReference>